<protein>
    <submittedName>
        <fullName evidence="3">Sorting nexin 2B</fullName>
    </submittedName>
</protein>
<feature type="non-terminal residue" evidence="3">
    <location>
        <position position="1"/>
    </location>
</feature>
<dbReference type="EMBL" id="PGGS01001164">
    <property type="protein sequence ID" value="PNH00801.1"/>
    <property type="molecule type" value="Genomic_DNA"/>
</dbReference>
<dbReference type="InterPro" id="IPR027267">
    <property type="entry name" value="AH/BAR_dom_sf"/>
</dbReference>
<dbReference type="InterPro" id="IPR015404">
    <property type="entry name" value="Vps5_C"/>
</dbReference>
<comment type="caution">
    <text evidence="3">The sequence shown here is derived from an EMBL/GenBank/DDBJ whole genome shotgun (WGS) entry which is preliminary data.</text>
</comment>
<evidence type="ECO:0000313" key="3">
    <source>
        <dbReference type="EMBL" id="PNH00801.1"/>
    </source>
</evidence>
<proteinExistence type="predicted"/>
<feature type="domain" description="Sorting nexin/Vps5-like C-terminal" evidence="2">
    <location>
        <begin position="93"/>
        <end position="327"/>
    </location>
</feature>
<reference evidence="3 4" key="1">
    <citation type="journal article" date="2017" name="Mol. Biol. Evol.">
        <title>The 4-celled Tetrabaena socialis nuclear genome reveals the essential components for genetic control of cell number at the origin of multicellularity in the volvocine lineage.</title>
        <authorList>
            <person name="Featherston J."/>
            <person name="Arakaki Y."/>
            <person name="Hanschen E.R."/>
            <person name="Ferris P.J."/>
            <person name="Michod R.E."/>
            <person name="Olson B.J.S.C."/>
            <person name="Nozaki H."/>
            <person name="Durand P.M."/>
        </authorList>
    </citation>
    <scope>NUCLEOTIDE SEQUENCE [LARGE SCALE GENOMIC DNA]</scope>
    <source>
        <strain evidence="3 4">NIES-571</strain>
    </source>
</reference>
<dbReference type="InterPro" id="IPR044279">
    <property type="entry name" value="SNX2A/B"/>
</dbReference>
<dbReference type="Proteomes" id="UP000236333">
    <property type="component" value="Unassembled WGS sequence"/>
</dbReference>
<dbReference type="OrthoDB" id="271164at2759"/>
<feature type="region of interest" description="Disordered" evidence="1">
    <location>
        <begin position="333"/>
        <end position="356"/>
    </location>
</feature>
<dbReference type="CDD" id="cd07596">
    <property type="entry name" value="BAR_SNX"/>
    <property type="match status" value="1"/>
</dbReference>
<evidence type="ECO:0000256" key="1">
    <source>
        <dbReference type="SAM" id="MobiDB-lite"/>
    </source>
</evidence>
<dbReference type="SUPFAM" id="SSF103657">
    <property type="entry name" value="BAR/IMD domain-like"/>
    <property type="match status" value="1"/>
</dbReference>
<name>A0A2J7ZKL0_9CHLO</name>
<feature type="compositionally biased region" description="Low complexity" evidence="1">
    <location>
        <begin position="334"/>
        <end position="347"/>
    </location>
</feature>
<feature type="compositionally biased region" description="Polar residues" evidence="1">
    <location>
        <begin position="240"/>
        <end position="249"/>
    </location>
</feature>
<feature type="region of interest" description="Disordered" evidence="1">
    <location>
        <begin position="236"/>
        <end position="258"/>
    </location>
</feature>
<organism evidence="3 4">
    <name type="scientific">Tetrabaena socialis</name>
    <dbReference type="NCBI Taxonomy" id="47790"/>
    <lineage>
        <taxon>Eukaryota</taxon>
        <taxon>Viridiplantae</taxon>
        <taxon>Chlorophyta</taxon>
        <taxon>core chlorophytes</taxon>
        <taxon>Chlorophyceae</taxon>
        <taxon>CS clade</taxon>
        <taxon>Chlamydomonadales</taxon>
        <taxon>Tetrabaenaceae</taxon>
        <taxon>Tetrabaena</taxon>
    </lineage>
</organism>
<dbReference type="PANTHER" id="PTHR46757:SF2">
    <property type="entry name" value="OS05G0346100 PROTEIN"/>
    <property type="match status" value="1"/>
</dbReference>
<gene>
    <name evidence="3" type="ORF">TSOC_013352</name>
</gene>
<accession>A0A2J7ZKL0</accession>
<dbReference type="Gene3D" id="1.20.1270.60">
    <property type="entry name" value="Arfaptin homology (AH) domain/BAR domain"/>
    <property type="match status" value="1"/>
</dbReference>
<sequence length="356" mass="39107">AFLRSLVMHPALRDAEALKLFLLQPGELQYNPAWIALMHHIGGSPDGQESLVGSLVPGALSGHGSGSTSSKAAAGISSLVAWVRNSVGSPSSKRELDEDEQQLRHAKDLMRDLERLLQLCCESARVLCGHMESLSSDLYELGRNMGMLSKWEEAVRAQSGTYTEAGYSAAKRSVDCKQLSVASARQNAVWKTAAVKTAASLVSLHDYYILIPEAVAALEERERCLEQIHDLEAERAQKQADLNKTTGSSKGPVGGRDRRAYTLTNSVERLDEQLKSCRDQYLVIKQRNMEELRRLNLSREQDFHAMMANFAIVQSQLMQSSADLWRNTARQFTGETGAGAAESGAAQAEDEALRDD</sequence>
<dbReference type="PANTHER" id="PTHR46757">
    <property type="entry name" value="SORTING NEXIN-RELATED"/>
    <property type="match status" value="1"/>
</dbReference>
<dbReference type="Pfam" id="PF09325">
    <property type="entry name" value="Vps5"/>
    <property type="match status" value="1"/>
</dbReference>
<dbReference type="AlphaFoldDB" id="A0A2J7ZKL0"/>
<keyword evidence="4" id="KW-1185">Reference proteome</keyword>
<evidence type="ECO:0000313" key="4">
    <source>
        <dbReference type="Proteomes" id="UP000236333"/>
    </source>
</evidence>
<evidence type="ECO:0000259" key="2">
    <source>
        <dbReference type="Pfam" id="PF09325"/>
    </source>
</evidence>